<organism evidence="1 2">
    <name type="scientific">Sphingomonas ginkgonis</name>
    <dbReference type="NCBI Taxonomy" id="2315330"/>
    <lineage>
        <taxon>Bacteria</taxon>
        <taxon>Pseudomonadati</taxon>
        <taxon>Pseudomonadota</taxon>
        <taxon>Alphaproteobacteria</taxon>
        <taxon>Sphingomonadales</taxon>
        <taxon>Sphingomonadaceae</taxon>
        <taxon>Sphingomonas</taxon>
    </lineage>
</organism>
<dbReference type="Pfam" id="PF01126">
    <property type="entry name" value="Heme_oxygenase"/>
    <property type="match status" value="1"/>
</dbReference>
<dbReference type="Proteomes" id="UP000274661">
    <property type="component" value="Unassembled WGS sequence"/>
</dbReference>
<dbReference type="OrthoDB" id="9149607at2"/>
<dbReference type="InterPro" id="IPR016084">
    <property type="entry name" value="Haem_Oase-like_multi-hlx"/>
</dbReference>
<dbReference type="CDD" id="cd19166">
    <property type="entry name" value="HemeO-bac"/>
    <property type="match status" value="1"/>
</dbReference>
<dbReference type="Gene3D" id="1.20.910.10">
    <property type="entry name" value="Heme oxygenase-like"/>
    <property type="match status" value="1"/>
</dbReference>
<evidence type="ECO:0000313" key="1">
    <source>
        <dbReference type="EMBL" id="RST30220.1"/>
    </source>
</evidence>
<proteinExistence type="predicted"/>
<protein>
    <submittedName>
        <fullName evidence="1">Heme oxygenase</fullName>
    </submittedName>
</protein>
<sequence length="199" mass="21655">MPRDWAERESGRSHRQLLRQATAAAHEAVEASLESAAPETAGGYRRLLAAQGLAVERCERLLEAADVARLVPDWAERSRRAALAEDCRALAVERVAAEGEPQSLPTPAEALGMVYVLEGSRLGARLLHRRLQDNPDVACRAADRFLSHGCDERLWQSFVTLLEQSSIVAAKPDEAIAGAHRAFAIFSQAAAATETMFVD</sequence>
<dbReference type="AlphaFoldDB" id="A0A3R9YLG6"/>
<dbReference type="GO" id="GO:0006788">
    <property type="term" value="P:heme oxidation"/>
    <property type="evidence" value="ECO:0007669"/>
    <property type="project" value="InterPro"/>
</dbReference>
<dbReference type="GO" id="GO:0004392">
    <property type="term" value="F:heme oxygenase (decyclizing) activity"/>
    <property type="evidence" value="ECO:0007669"/>
    <property type="project" value="InterPro"/>
</dbReference>
<reference evidence="1 2" key="1">
    <citation type="submission" date="2018-12" db="EMBL/GenBank/DDBJ databases">
        <title>Sphingomonas sp. HMF7854 Genome sequencing and assembly.</title>
        <authorList>
            <person name="Cha I."/>
            <person name="Kang H."/>
            <person name="Kim H."/>
            <person name="Kang J."/>
            <person name="Joh K."/>
        </authorList>
    </citation>
    <scope>NUCLEOTIDE SEQUENCE [LARGE SCALE GENOMIC DNA]</scope>
    <source>
        <strain evidence="1 2">HMF7854</strain>
    </source>
</reference>
<name>A0A3R9YLG6_9SPHN</name>
<dbReference type="InterPro" id="IPR016053">
    <property type="entry name" value="Haem_Oase-like"/>
</dbReference>
<keyword evidence="2" id="KW-1185">Reference proteome</keyword>
<dbReference type="RefSeq" id="WP_126718053.1">
    <property type="nucleotide sequence ID" value="NZ_RWJF01000001.1"/>
</dbReference>
<dbReference type="EMBL" id="RWJF01000001">
    <property type="protein sequence ID" value="RST30220.1"/>
    <property type="molecule type" value="Genomic_DNA"/>
</dbReference>
<gene>
    <name evidence="1" type="ORF">HMF7854_04800</name>
</gene>
<comment type="caution">
    <text evidence="1">The sequence shown here is derived from an EMBL/GenBank/DDBJ whole genome shotgun (WGS) entry which is preliminary data.</text>
</comment>
<evidence type="ECO:0000313" key="2">
    <source>
        <dbReference type="Proteomes" id="UP000274661"/>
    </source>
</evidence>
<accession>A0A3R9YLG6</accession>
<dbReference type="SUPFAM" id="SSF48613">
    <property type="entry name" value="Heme oxygenase-like"/>
    <property type="match status" value="1"/>
</dbReference>